<feature type="binding site" evidence="10">
    <location>
        <position position="270"/>
    </location>
    <ligand>
        <name>Zn(2+)</name>
        <dbReference type="ChEBI" id="CHEBI:29105"/>
    </ligand>
</feature>
<dbReference type="Proteomes" id="UP001139409">
    <property type="component" value="Unassembled WGS sequence"/>
</dbReference>
<evidence type="ECO:0000256" key="1">
    <source>
        <dbReference type="ARBA" id="ARBA00022490"/>
    </source>
</evidence>
<evidence type="ECO:0000256" key="7">
    <source>
        <dbReference type="ARBA" id="ARBA00022833"/>
    </source>
</evidence>
<dbReference type="Gene3D" id="3.40.50.300">
    <property type="entry name" value="P-loop containing nucleotide triphosphate hydrolases"/>
    <property type="match status" value="1"/>
</dbReference>
<comment type="subunit">
    <text evidence="10">Monomer. Associates with 30S ribosomal subunit, binds 16S rRNA.</text>
</comment>
<evidence type="ECO:0000256" key="10">
    <source>
        <dbReference type="HAMAP-Rule" id="MF_01820"/>
    </source>
</evidence>
<dbReference type="GO" id="GO:0019843">
    <property type="term" value="F:rRNA binding"/>
    <property type="evidence" value="ECO:0007669"/>
    <property type="project" value="UniProtKB-KW"/>
</dbReference>
<dbReference type="InterPro" id="IPR027417">
    <property type="entry name" value="P-loop_NTPase"/>
</dbReference>
<gene>
    <name evidence="10 13" type="primary">rsgA</name>
    <name evidence="13" type="ORF">LDX50_24275</name>
</gene>
<dbReference type="GO" id="GO:0005525">
    <property type="term" value="F:GTP binding"/>
    <property type="evidence" value="ECO:0007669"/>
    <property type="project" value="UniProtKB-UniRule"/>
</dbReference>
<evidence type="ECO:0000256" key="3">
    <source>
        <dbReference type="ARBA" id="ARBA00022723"/>
    </source>
</evidence>
<dbReference type="PANTHER" id="PTHR32120:SF11">
    <property type="entry name" value="SMALL RIBOSOMAL SUBUNIT BIOGENESIS GTPASE RSGA 1, MITOCHONDRIAL-RELATED"/>
    <property type="match status" value="1"/>
</dbReference>
<dbReference type="InterPro" id="IPR031944">
    <property type="entry name" value="RsgA_N"/>
</dbReference>
<evidence type="ECO:0000313" key="14">
    <source>
        <dbReference type="Proteomes" id="UP001139409"/>
    </source>
</evidence>
<keyword evidence="2 10" id="KW-0690">Ribosome biogenesis</keyword>
<keyword evidence="3 10" id="KW-0479">Metal-binding</keyword>
<dbReference type="EC" id="3.6.1.-" evidence="10"/>
<dbReference type="NCBIfam" id="TIGR00157">
    <property type="entry name" value="ribosome small subunit-dependent GTPase A"/>
    <property type="match status" value="1"/>
</dbReference>
<keyword evidence="1 10" id="KW-0963">Cytoplasm</keyword>
<comment type="function">
    <text evidence="10">One of several proteins that assist in the late maturation steps of the functional core of the 30S ribosomal subunit. Helps release RbfA from mature subunits. May play a role in the assembly of ribosomal proteins into the subunit. Circularly permuted GTPase that catalyzes slow GTP hydrolysis, GTPase activity is stimulated by the 30S ribosomal subunit.</text>
</comment>
<comment type="cofactor">
    <cofactor evidence="10">
        <name>Zn(2+)</name>
        <dbReference type="ChEBI" id="CHEBI:29105"/>
    </cofactor>
    <text evidence="10">Binds 1 zinc ion per subunit.</text>
</comment>
<evidence type="ECO:0000256" key="6">
    <source>
        <dbReference type="ARBA" id="ARBA00022801"/>
    </source>
</evidence>
<keyword evidence="6 10" id="KW-0378">Hydrolase</keyword>
<dbReference type="PROSITE" id="PS51721">
    <property type="entry name" value="G_CP"/>
    <property type="match status" value="1"/>
</dbReference>
<dbReference type="Gene3D" id="1.10.40.50">
    <property type="entry name" value="Probable gtpase engc, domain 3"/>
    <property type="match status" value="1"/>
</dbReference>
<keyword evidence="4 10" id="KW-0699">rRNA-binding</keyword>
<feature type="domain" description="EngC GTPase" evidence="11">
    <location>
        <begin position="87"/>
        <end position="237"/>
    </location>
</feature>
<dbReference type="SUPFAM" id="SSF50249">
    <property type="entry name" value="Nucleic acid-binding proteins"/>
    <property type="match status" value="1"/>
</dbReference>
<dbReference type="CDD" id="cd04466">
    <property type="entry name" value="S1_YloQ_GTPase"/>
    <property type="match status" value="1"/>
</dbReference>
<keyword evidence="9 10" id="KW-0342">GTP-binding</keyword>
<dbReference type="GO" id="GO:0005737">
    <property type="term" value="C:cytoplasm"/>
    <property type="evidence" value="ECO:0007669"/>
    <property type="project" value="UniProtKB-SubCell"/>
</dbReference>
<dbReference type="InterPro" id="IPR030378">
    <property type="entry name" value="G_CP_dom"/>
</dbReference>
<evidence type="ECO:0000313" key="13">
    <source>
        <dbReference type="EMBL" id="MCA6078013.1"/>
    </source>
</evidence>
<evidence type="ECO:0000256" key="4">
    <source>
        <dbReference type="ARBA" id="ARBA00022730"/>
    </source>
</evidence>
<dbReference type="Pfam" id="PF03193">
    <property type="entry name" value="RsgA_GTPase"/>
    <property type="match status" value="1"/>
</dbReference>
<name>A0A9X1HTJ6_9BACT</name>
<dbReference type="InterPro" id="IPR012340">
    <property type="entry name" value="NA-bd_OB-fold"/>
</dbReference>
<dbReference type="InterPro" id="IPR010914">
    <property type="entry name" value="RsgA_GTPase_dom"/>
</dbReference>
<feature type="binding site" evidence="10">
    <location>
        <begin position="181"/>
        <end position="189"/>
    </location>
    <ligand>
        <name>GTP</name>
        <dbReference type="ChEBI" id="CHEBI:37565"/>
    </ligand>
</feature>
<evidence type="ECO:0000256" key="9">
    <source>
        <dbReference type="ARBA" id="ARBA00023134"/>
    </source>
</evidence>
<feature type="binding site" evidence="10">
    <location>
        <position position="263"/>
    </location>
    <ligand>
        <name>Zn(2+)</name>
        <dbReference type="ChEBI" id="CHEBI:29105"/>
    </ligand>
</feature>
<proteinExistence type="inferred from homology"/>
<comment type="subcellular location">
    <subcellularLocation>
        <location evidence="10">Cytoplasm</location>
    </subcellularLocation>
</comment>
<dbReference type="GO" id="GO:0042274">
    <property type="term" value="P:ribosomal small subunit biogenesis"/>
    <property type="evidence" value="ECO:0007669"/>
    <property type="project" value="UniProtKB-UniRule"/>
</dbReference>
<dbReference type="CDD" id="cd01854">
    <property type="entry name" value="YjeQ_EngC"/>
    <property type="match status" value="1"/>
</dbReference>
<evidence type="ECO:0000256" key="2">
    <source>
        <dbReference type="ARBA" id="ARBA00022517"/>
    </source>
</evidence>
<dbReference type="HAMAP" id="MF_01820">
    <property type="entry name" value="GTPase_RsgA"/>
    <property type="match status" value="1"/>
</dbReference>
<reference evidence="13" key="1">
    <citation type="submission" date="2021-09" db="EMBL/GenBank/DDBJ databases">
        <title>Fulvivirga sp. isolated from coastal sediment.</title>
        <authorList>
            <person name="Yu H."/>
        </authorList>
    </citation>
    <scope>NUCLEOTIDE SEQUENCE</scope>
    <source>
        <strain evidence="13">1062</strain>
    </source>
</reference>
<keyword evidence="14" id="KW-1185">Reference proteome</keyword>
<keyword evidence="8 10" id="KW-0694">RNA-binding</keyword>
<evidence type="ECO:0000259" key="11">
    <source>
        <dbReference type="PROSITE" id="PS50936"/>
    </source>
</evidence>
<dbReference type="GO" id="GO:0046872">
    <property type="term" value="F:metal ion binding"/>
    <property type="evidence" value="ECO:0007669"/>
    <property type="project" value="UniProtKB-KW"/>
</dbReference>
<organism evidence="13 14">
    <name type="scientific">Fulvivirga sedimenti</name>
    <dbReference type="NCBI Taxonomy" id="2879465"/>
    <lineage>
        <taxon>Bacteria</taxon>
        <taxon>Pseudomonadati</taxon>
        <taxon>Bacteroidota</taxon>
        <taxon>Cytophagia</taxon>
        <taxon>Cytophagales</taxon>
        <taxon>Fulvivirgaceae</taxon>
        <taxon>Fulvivirga</taxon>
    </lineage>
</organism>
<feature type="binding site" evidence="10">
    <location>
        <position position="268"/>
    </location>
    <ligand>
        <name>Zn(2+)</name>
        <dbReference type="ChEBI" id="CHEBI:29105"/>
    </ligand>
</feature>
<dbReference type="GO" id="GO:0003924">
    <property type="term" value="F:GTPase activity"/>
    <property type="evidence" value="ECO:0007669"/>
    <property type="project" value="UniProtKB-UniRule"/>
</dbReference>
<evidence type="ECO:0000259" key="12">
    <source>
        <dbReference type="PROSITE" id="PS51721"/>
    </source>
</evidence>
<dbReference type="PROSITE" id="PS50936">
    <property type="entry name" value="ENGC_GTPASE"/>
    <property type="match status" value="1"/>
</dbReference>
<protein>
    <recommendedName>
        <fullName evidence="10">Small ribosomal subunit biogenesis GTPase RsgA</fullName>
        <ecNumber evidence="10">3.6.1.-</ecNumber>
    </recommendedName>
</protein>
<dbReference type="EMBL" id="JAIXNE010000005">
    <property type="protein sequence ID" value="MCA6078013.1"/>
    <property type="molecule type" value="Genomic_DNA"/>
</dbReference>
<keyword evidence="5 10" id="KW-0547">Nucleotide-binding</keyword>
<dbReference type="SUPFAM" id="SSF52540">
    <property type="entry name" value="P-loop containing nucleoside triphosphate hydrolases"/>
    <property type="match status" value="1"/>
</dbReference>
<dbReference type="Gene3D" id="2.40.50.140">
    <property type="entry name" value="Nucleic acid-binding proteins"/>
    <property type="match status" value="1"/>
</dbReference>
<feature type="domain" description="CP-type G" evidence="12">
    <location>
        <begin position="77"/>
        <end position="239"/>
    </location>
</feature>
<sequence>MMTGLVLKSTGSWYEVLAEDGNRYQCRVRGKLRIRDTKTTNPVAVGDQVELDPEDTSQAIITDVLPRENYIIRQSVHKKGHAHILASNLDQAVLIVTLSYPRTSLGFIDRFLVSAESFRIPQVLIFNKVDLLNEKEKRKMEHFIEMYEKIGVKCLRTSAKSQEGIEQFRAILAHKKSLIAGHSGVGKSTLINLLSPEIEQKTGEVSDFANKGIHTTTFAEMFQLENETFIIDTPGIKELALVEIPPEELGDYFPEIRVLRGSCKFNNCLHLREPGCAVKQALEDGDINPLRFKSYLSMLDGDED</sequence>
<dbReference type="Pfam" id="PF16745">
    <property type="entry name" value="RsgA_N"/>
    <property type="match status" value="1"/>
</dbReference>
<comment type="caution">
    <text evidence="13">The sequence shown here is derived from an EMBL/GenBank/DDBJ whole genome shotgun (WGS) entry which is preliminary data.</text>
</comment>
<comment type="similarity">
    <text evidence="10">Belongs to the TRAFAC class YlqF/YawG GTPase family. RsgA subfamily.</text>
</comment>
<dbReference type="PANTHER" id="PTHR32120">
    <property type="entry name" value="SMALL RIBOSOMAL SUBUNIT BIOGENESIS GTPASE RSGA"/>
    <property type="match status" value="1"/>
</dbReference>
<dbReference type="AlphaFoldDB" id="A0A9X1HTJ6"/>
<keyword evidence="7 10" id="KW-0862">Zinc</keyword>
<dbReference type="InterPro" id="IPR004881">
    <property type="entry name" value="Ribosome_biogen_GTPase_RsgA"/>
</dbReference>
<feature type="binding site" evidence="10">
    <location>
        <begin position="127"/>
        <end position="130"/>
    </location>
    <ligand>
        <name>GTP</name>
        <dbReference type="ChEBI" id="CHEBI:37565"/>
    </ligand>
</feature>
<feature type="binding site" evidence="10">
    <location>
        <position position="276"/>
    </location>
    <ligand>
        <name>Zn(2+)</name>
        <dbReference type="ChEBI" id="CHEBI:29105"/>
    </ligand>
</feature>
<evidence type="ECO:0000256" key="5">
    <source>
        <dbReference type="ARBA" id="ARBA00022741"/>
    </source>
</evidence>
<evidence type="ECO:0000256" key="8">
    <source>
        <dbReference type="ARBA" id="ARBA00022884"/>
    </source>
</evidence>
<accession>A0A9X1HTJ6</accession>